<evidence type="ECO:0000313" key="2">
    <source>
        <dbReference type="Proteomes" id="UP001302321"/>
    </source>
</evidence>
<gene>
    <name evidence="1" type="ORF">QBC36DRAFT_83081</name>
</gene>
<dbReference type="GO" id="GO:0090730">
    <property type="term" value="C:Las1 complex"/>
    <property type="evidence" value="ECO:0007669"/>
    <property type="project" value="InterPro"/>
</dbReference>
<protein>
    <submittedName>
        <fullName evidence="1">Las1-like-domain-containing protein</fullName>
    </submittedName>
</protein>
<dbReference type="AlphaFoldDB" id="A0AAN7ABT5"/>
<keyword evidence="2" id="KW-1185">Reference proteome</keyword>
<dbReference type="GO" id="GO:0030687">
    <property type="term" value="C:preribosome, large subunit precursor"/>
    <property type="evidence" value="ECO:0007669"/>
    <property type="project" value="TreeGrafter"/>
</dbReference>
<comment type="caution">
    <text evidence="1">The sequence shown here is derived from an EMBL/GenBank/DDBJ whole genome shotgun (WGS) entry which is preliminary data.</text>
</comment>
<dbReference type="GO" id="GO:0000460">
    <property type="term" value="P:maturation of 5.8S rRNA"/>
    <property type="evidence" value="ECO:0007669"/>
    <property type="project" value="TreeGrafter"/>
</dbReference>
<dbReference type="PANTHER" id="PTHR15002:SF0">
    <property type="entry name" value="RIBOSOMAL BIOGENESIS PROTEIN LAS1L"/>
    <property type="match status" value="1"/>
</dbReference>
<dbReference type="PANTHER" id="PTHR15002">
    <property type="entry name" value="RIBOSOMAL BIOGENESIS PROTEIN LAS1L"/>
    <property type="match status" value="1"/>
</dbReference>
<dbReference type="GO" id="GO:0004519">
    <property type="term" value="F:endonuclease activity"/>
    <property type="evidence" value="ECO:0007669"/>
    <property type="project" value="InterPro"/>
</dbReference>
<accession>A0AAN7ABT5</accession>
<reference evidence="1" key="1">
    <citation type="journal article" date="2023" name="Mol. Phylogenet. Evol.">
        <title>Genome-scale phylogeny and comparative genomics of the fungal order Sordariales.</title>
        <authorList>
            <person name="Hensen N."/>
            <person name="Bonometti L."/>
            <person name="Westerberg I."/>
            <person name="Brannstrom I.O."/>
            <person name="Guillou S."/>
            <person name="Cros-Aarteil S."/>
            <person name="Calhoun S."/>
            <person name="Haridas S."/>
            <person name="Kuo A."/>
            <person name="Mondo S."/>
            <person name="Pangilinan J."/>
            <person name="Riley R."/>
            <person name="LaButti K."/>
            <person name="Andreopoulos B."/>
            <person name="Lipzen A."/>
            <person name="Chen C."/>
            <person name="Yan M."/>
            <person name="Daum C."/>
            <person name="Ng V."/>
            <person name="Clum A."/>
            <person name="Steindorff A."/>
            <person name="Ohm R.A."/>
            <person name="Martin F."/>
            <person name="Silar P."/>
            <person name="Natvig D.O."/>
            <person name="Lalanne C."/>
            <person name="Gautier V."/>
            <person name="Ament-Velasquez S.L."/>
            <person name="Kruys A."/>
            <person name="Hutchinson M.I."/>
            <person name="Powell A.J."/>
            <person name="Barry K."/>
            <person name="Miller A.N."/>
            <person name="Grigoriev I.V."/>
            <person name="Debuchy R."/>
            <person name="Gladieux P."/>
            <person name="Hiltunen Thoren M."/>
            <person name="Johannesson H."/>
        </authorList>
    </citation>
    <scope>NUCLEOTIDE SEQUENCE</scope>
    <source>
        <strain evidence="1">CBS 892.96</strain>
    </source>
</reference>
<dbReference type="EMBL" id="MU866086">
    <property type="protein sequence ID" value="KAK4181448.1"/>
    <property type="molecule type" value="Genomic_DNA"/>
</dbReference>
<sequence>MVQYIHTPYPNPSSLLTIRSQFFPSSPSLSLAPITTTTTQQKEEAVARVALWTHRGSCPHLVESTALLTAVILSDNAGNTNGSTLRAAYVAAFGRFVTGLLDSRQDKARKQSMYELAKGVGLPAKFVELRHAGAHESLPSLVRLRAGAEEGLGWIWGYYWSKLGEGRGEDMEVDGGEVVRDLGEGTEDGRVEGLVRRYLELGETVGERIRREILLGGIRGFERGVVKEVVERVVGGTSDGRMVRRVMALGRLLDEDMEGGTSMAAERPEEKVEGLEAEDVKMEEVEAVPEPAIAQQTPSQSRLQPSTPSWVLYDEREWVPKPIGVV</sequence>
<reference evidence="1" key="2">
    <citation type="submission" date="2023-05" db="EMBL/GenBank/DDBJ databases">
        <authorList>
            <consortium name="Lawrence Berkeley National Laboratory"/>
            <person name="Steindorff A."/>
            <person name="Hensen N."/>
            <person name="Bonometti L."/>
            <person name="Westerberg I."/>
            <person name="Brannstrom I.O."/>
            <person name="Guillou S."/>
            <person name="Cros-Aarteil S."/>
            <person name="Calhoun S."/>
            <person name="Haridas S."/>
            <person name="Kuo A."/>
            <person name="Mondo S."/>
            <person name="Pangilinan J."/>
            <person name="Riley R."/>
            <person name="Labutti K."/>
            <person name="Andreopoulos B."/>
            <person name="Lipzen A."/>
            <person name="Chen C."/>
            <person name="Yanf M."/>
            <person name="Daum C."/>
            <person name="Ng V."/>
            <person name="Clum A."/>
            <person name="Ohm R."/>
            <person name="Martin F."/>
            <person name="Silar P."/>
            <person name="Natvig D."/>
            <person name="Lalanne C."/>
            <person name="Gautier V."/>
            <person name="Ament-Velasquez S.L."/>
            <person name="Kruys A."/>
            <person name="Hutchinson M.I."/>
            <person name="Powell A.J."/>
            <person name="Barry K."/>
            <person name="Miller A.N."/>
            <person name="Grigoriev I.V."/>
            <person name="Debuchy R."/>
            <person name="Gladieux P."/>
            <person name="Thoren M.H."/>
            <person name="Johannesson H."/>
        </authorList>
    </citation>
    <scope>NUCLEOTIDE SEQUENCE</scope>
    <source>
        <strain evidence="1">CBS 892.96</strain>
    </source>
</reference>
<proteinExistence type="predicted"/>
<evidence type="ECO:0000313" key="1">
    <source>
        <dbReference type="EMBL" id="KAK4181448.1"/>
    </source>
</evidence>
<dbReference type="Pfam" id="PF04031">
    <property type="entry name" value="Las1"/>
    <property type="match status" value="1"/>
</dbReference>
<dbReference type="GO" id="GO:0000470">
    <property type="term" value="P:maturation of LSU-rRNA"/>
    <property type="evidence" value="ECO:0007669"/>
    <property type="project" value="TreeGrafter"/>
</dbReference>
<dbReference type="Proteomes" id="UP001302321">
    <property type="component" value="Unassembled WGS sequence"/>
</dbReference>
<organism evidence="1 2">
    <name type="scientific">Triangularia setosa</name>
    <dbReference type="NCBI Taxonomy" id="2587417"/>
    <lineage>
        <taxon>Eukaryota</taxon>
        <taxon>Fungi</taxon>
        <taxon>Dikarya</taxon>
        <taxon>Ascomycota</taxon>
        <taxon>Pezizomycotina</taxon>
        <taxon>Sordariomycetes</taxon>
        <taxon>Sordariomycetidae</taxon>
        <taxon>Sordariales</taxon>
        <taxon>Podosporaceae</taxon>
        <taxon>Triangularia</taxon>
    </lineage>
</organism>
<dbReference type="InterPro" id="IPR007174">
    <property type="entry name" value="Las1"/>
</dbReference>
<name>A0AAN7ABT5_9PEZI</name>